<dbReference type="GO" id="GO:0016829">
    <property type="term" value="F:lyase activity"/>
    <property type="evidence" value="ECO:0007669"/>
    <property type="project" value="UniProtKB-KW"/>
</dbReference>
<reference evidence="1 2" key="1">
    <citation type="submission" date="2018-05" db="EMBL/GenBank/DDBJ databases">
        <title>Flavobacterium sp. strain IMCC34759, incomplete genome.</title>
        <authorList>
            <person name="Joung Y."/>
            <person name="Cho J."/>
        </authorList>
    </citation>
    <scope>NUCLEOTIDE SEQUENCE [LARGE SCALE GENOMIC DNA]</scope>
    <source>
        <strain evidence="1 2">IMCC34759</strain>
    </source>
</reference>
<dbReference type="Pfam" id="PF13573">
    <property type="entry name" value="SprB"/>
    <property type="match status" value="1"/>
</dbReference>
<dbReference type="Proteomes" id="UP000247903">
    <property type="component" value="Unassembled WGS sequence"/>
</dbReference>
<feature type="non-terminal residue" evidence="1">
    <location>
        <position position="1"/>
    </location>
</feature>
<proteinExistence type="predicted"/>
<organism evidence="1 2">
    <name type="scientific">Flavobacterium cheongpyeongense</name>
    <dbReference type="NCBI Taxonomy" id="2212651"/>
    <lineage>
        <taxon>Bacteria</taxon>
        <taxon>Pseudomonadati</taxon>
        <taxon>Bacteroidota</taxon>
        <taxon>Flavobacteriia</taxon>
        <taxon>Flavobacteriales</taxon>
        <taxon>Flavobacteriaceae</taxon>
        <taxon>Flavobacterium</taxon>
    </lineage>
</organism>
<dbReference type="EMBL" id="QJHK01000041">
    <property type="protein sequence ID" value="PXY38663.1"/>
    <property type="molecule type" value="Genomic_DNA"/>
</dbReference>
<gene>
    <name evidence="1" type="ORF">DMB65_21810</name>
</gene>
<keyword evidence="2" id="KW-1185">Reference proteome</keyword>
<evidence type="ECO:0000313" key="1">
    <source>
        <dbReference type="EMBL" id="PXY38663.1"/>
    </source>
</evidence>
<dbReference type="InterPro" id="IPR025667">
    <property type="entry name" value="SprB_repeat"/>
</dbReference>
<comment type="caution">
    <text evidence="1">The sequence shown here is derived from an EMBL/GenBank/DDBJ whole genome shotgun (WGS) entry which is preliminary data.</text>
</comment>
<protein>
    <submittedName>
        <fullName evidence="1">Chromophore lyase</fullName>
    </submittedName>
</protein>
<dbReference type="AlphaFoldDB" id="A0A2V4BKX9"/>
<keyword evidence="1" id="KW-0456">Lyase</keyword>
<evidence type="ECO:0000313" key="2">
    <source>
        <dbReference type="Proteomes" id="UP000247903"/>
    </source>
</evidence>
<accession>A0A2V4BKX9</accession>
<name>A0A2V4BKX9_9FLAO</name>
<sequence>TSKVTITASGGTPGYTYAYKQDGVAPVAADYVASNVADLNPTTNANWDVYVKDANGCIFPLNVAIDTDNAPTAVTAIGSGCLGSVGGYIITATTTGGTGTLTYSINAGASYQASNVFPITAAGIYTIRVKDANGCTANSDAVTVSPQLTVSAVLNKDITCNPAPTAAQITITPTGGAGSFTYTSSPNTGTFAGNVFTTGTPGNYTFTVTDANSCSASTTTVIVVTPTVNPDITGVVQTQSINCNGDDTAAINITIDNTKGLAPFVFNVLNTTTGINYGTQTSGLGAGNYTITVTDAKGCTDTGSISISEPNPIVVDYDVDPITCGAGGISLGRIIINGVTGGTPNYTYHVTGVNGYNQKFTNQPGTSQVFDIVDFGLYELIITDVNGCQKLHQNILVASPPDDLDITVSPSPVVCSGTGSALVAVSSSPTSTIGSGPFYFSLYTGSVPSYPSGTWLAEDAVGSKQTTFTNLIAGVTYTFVVYDADAAHGGTGTGCYYFETSQFPVGTNSTITVNSLVENNITCKGDANGNVTFTMNHTYGVATPITYQIYKSQNVVPVGGLVSTTIPASGSLVVNNFGTLPLGNYFILITEDTGATNAGCSAASAPFDITESAIDLSVTASKIKNVNCNENGVIAALAKDGTAPYTYQYLLASAAAPTASTAGWTGNTTFATSVTGNYIVYTKDAYGCIKTAAVTLDADDAPTVIPPAAAICYDGTAFTITFSGTVDPDIIGGATYSVNGSAFQNSPSFTFNAAGTYNLVIKDGNGCTANVDFEVYPRLNLSASLTKELDCTVSPEAIITLAATGGNTTPAANYTYEVNFNGVGFVSASNPYTAAAAGNYVFRVTDANNATVCQTTTSFDLDPITPTVFTTTETNVSCNGLADGTITVNVTSGVGPYEYRLGAGAFQTSNVFTGLAAGTTYTITVKDAKSCLYTKTPITITQPLQLAATVGVTPFGCNSGNVPQAAVVTVTATVGTGTAPYTY</sequence>
<feature type="non-terminal residue" evidence="1">
    <location>
        <position position="983"/>
    </location>
</feature>